<keyword evidence="3 9" id="KW-0479">Metal-binding</keyword>
<comment type="pathway">
    <text evidence="8 9">Amino-acid degradation; L-tryptophan degradation via kynurenine pathway; L-kynurenine from L-tryptophan: step 2/2.</text>
</comment>
<evidence type="ECO:0000256" key="3">
    <source>
        <dbReference type="ARBA" id="ARBA00022723"/>
    </source>
</evidence>
<dbReference type="EC" id="3.5.1.9" evidence="9"/>
<evidence type="ECO:0000256" key="9">
    <source>
        <dbReference type="HAMAP-Rule" id="MF_01969"/>
    </source>
</evidence>
<organism evidence="10 11">
    <name type="scientific">Bordetella ansorpii</name>
    <dbReference type="NCBI Taxonomy" id="288768"/>
    <lineage>
        <taxon>Bacteria</taxon>
        <taxon>Pseudomonadati</taxon>
        <taxon>Pseudomonadota</taxon>
        <taxon>Betaproteobacteria</taxon>
        <taxon>Burkholderiales</taxon>
        <taxon>Alcaligenaceae</taxon>
        <taxon>Bordetella</taxon>
    </lineage>
</organism>
<gene>
    <name evidence="9 10" type="primary">kynB</name>
    <name evidence="10" type="ORF">SAMEA3906486_04006</name>
</gene>
<feature type="binding site" evidence="9">
    <location>
        <position position="141"/>
    </location>
    <ligand>
        <name>Zn(2+)</name>
        <dbReference type="ChEBI" id="CHEBI:29105"/>
        <label>1</label>
    </ligand>
</feature>
<reference evidence="10 11" key="1">
    <citation type="submission" date="2016-04" db="EMBL/GenBank/DDBJ databases">
        <authorList>
            <consortium name="Pathogen Informatics"/>
        </authorList>
    </citation>
    <scope>NUCLEOTIDE SEQUENCE [LARGE SCALE GENOMIC DNA]</scope>
    <source>
        <strain evidence="10 11">H050680373</strain>
    </source>
</reference>
<comment type="subunit">
    <text evidence="2 9">Homodimer.</text>
</comment>
<dbReference type="NCBIfam" id="TIGR03035">
    <property type="entry name" value="trp_arylform"/>
    <property type="match status" value="1"/>
</dbReference>
<dbReference type="SUPFAM" id="SSF102198">
    <property type="entry name" value="Putative cyclase"/>
    <property type="match status" value="1"/>
</dbReference>
<dbReference type="AlphaFoldDB" id="A0A157SPA8"/>
<feature type="binding site" evidence="9">
    <location>
        <position position="147"/>
    </location>
    <ligand>
        <name>Zn(2+)</name>
        <dbReference type="ChEBI" id="CHEBI:29105"/>
        <label>2</label>
    </ligand>
</feature>
<accession>A0A157SPA8</accession>
<feature type="binding site" evidence="9">
    <location>
        <position position="265"/>
    </location>
    <ligand>
        <name>Zn(2+)</name>
        <dbReference type="ChEBI" id="CHEBI:29105"/>
        <label>1</label>
    </ligand>
</feature>
<evidence type="ECO:0000256" key="8">
    <source>
        <dbReference type="ARBA" id="ARBA00060547"/>
    </source>
</evidence>
<keyword evidence="11" id="KW-1185">Reference proteome</keyword>
<dbReference type="HAMAP" id="MF_01969">
    <property type="entry name" value="KynB"/>
    <property type="match status" value="1"/>
</dbReference>
<keyword evidence="6 9" id="KW-0823">Tryptophan catabolism</keyword>
<feature type="binding site" evidence="9">
    <location>
        <position position="145"/>
    </location>
    <ligand>
        <name>Zn(2+)</name>
        <dbReference type="ChEBI" id="CHEBI:29105"/>
        <label>1</label>
    </ligand>
</feature>
<feature type="binding site" evidence="9">
    <location>
        <position position="253"/>
    </location>
    <ligand>
        <name>Zn(2+)</name>
        <dbReference type="ChEBI" id="CHEBI:29105"/>
        <label>2</label>
    </ligand>
</feature>
<dbReference type="FunFam" id="3.50.30.50:FF:000001">
    <property type="entry name" value="Kynurenine formamidase"/>
    <property type="match status" value="1"/>
</dbReference>
<dbReference type="Pfam" id="PF04199">
    <property type="entry name" value="Cyclase"/>
    <property type="match status" value="1"/>
</dbReference>
<dbReference type="UniPathway" id="UPA00333">
    <property type="reaction ID" value="UER00454"/>
</dbReference>
<feature type="binding site" evidence="9">
    <location>
        <position position="111"/>
    </location>
    <ligand>
        <name>substrate</name>
    </ligand>
</feature>
<evidence type="ECO:0000256" key="2">
    <source>
        <dbReference type="ARBA" id="ARBA00011738"/>
    </source>
</evidence>
<dbReference type="GO" id="GO:0019441">
    <property type="term" value="P:L-tryptophan catabolic process to kynurenine"/>
    <property type="evidence" value="ECO:0007669"/>
    <property type="project" value="UniProtKB-UniRule"/>
</dbReference>
<dbReference type="Gene3D" id="3.50.30.50">
    <property type="entry name" value="Putative cyclase"/>
    <property type="match status" value="1"/>
</dbReference>
<evidence type="ECO:0000256" key="6">
    <source>
        <dbReference type="ARBA" id="ARBA00023079"/>
    </source>
</evidence>
<evidence type="ECO:0000256" key="7">
    <source>
        <dbReference type="ARBA" id="ARBA00048496"/>
    </source>
</evidence>
<dbReference type="InterPro" id="IPR042100">
    <property type="entry name" value="Bug_dom1"/>
</dbReference>
<dbReference type="Gene3D" id="3.40.190.150">
    <property type="entry name" value="Bordetella uptake gene, domain 1"/>
    <property type="match status" value="1"/>
</dbReference>
<dbReference type="PANTHER" id="PTHR31118:SF32">
    <property type="entry name" value="KYNURENINE FORMAMIDASE"/>
    <property type="match status" value="1"/>
</dbReference>
<dbReference type="GO" id="GO:0008270">
    <property type="term" value="F:zinc ion binding"/>
    <property type="evidence" value="ECO:0007669"/>
    <property type="project" value="UniProtKB-UniRule"/>
</dbReference>
<comment type="cofactor">
    <cofactor evidence="9">
        <name>Zn(2+)</name>
        <dbReference type="ChEBI" id="CHEBI:29105"/>
    </cofactor>
    <text evidence="9">Binds 2 zinc ions per subunit.</text>
</comment>
<name>A0A157SPA8_9BORD</name>
<dbReference type="PANTHER" id="PTHR31118">
    <property type="entry name" value="CYCLASE-LIKE PROTEIN 2"/>
    <property type="match status" value="1"/>
</dbReference>
<proteinExistence type="inferred from homology"/>
<dbReference type="STRING" id="288768.SAMEA3906486_04006"/>
<dbReference type="InterPro" id="IPR017484">
    <property type="entry name" value="Kynurenine_formamidase_bac"/>
</dbReference>
<dbReference type="InterPro" id="IPR007325">
    <property type="entry name" value="KFase/CYL"/>
</dbReference>
<sequence>MPSGSMVGWCALVAPARTPAPVRATLEQAIAGIMRDDEVRKACAAMALKPVSMGPEAYRKPVTEIAGLRRHRQAGLDQPRLIPVNRHPPAPASMKRLWDISPQVSADSPVFPGDTPYRQQWKWTLTPQCPVNVSEITMSAHIGAHADAPLHYRNGAPAIGALSLEPFLGPCRVIHAIGRGPLILPEHLEHAIGGLPPRVLVRTALHAAVHWWTEDFSAYAPQTIEWLADRGVMLIGLDTPSIDPASSKTLDSHHVILRRDMRVLENLLLDDVPEGDYELIALPLALAQADASPVRAVLRALD</sequence>
<protein>
    <recommendedName>
        <fullName evidence="9">Kynurenine formamidase</fullName>
        <shortName evidence="9">KFA</shortName>
        <shortName evidence="9">KFase</shortName>
        <ecNumber evidence="9">3.5.1.9</ecNumber>
    </recommendedName>
    <alternativeName>
        <fullName evidence="9">Arylformamidase</fullName>
    </alternativeName>
    <alternativeName>
        <fullName evidence="9">N-formylkynurenine formamidase</fullName>
        <shortName evidence="9">FKF</shortName>
    </alternativeName>
</protein>
<feature type="active site" description="Proton donor/acceptor" evidence="9">
    <location>
        <position position="151"/>
    </location>
</feature>
<keyword evidence="4 9" id="KW-0378">Hydrolase</keyword>
<evidence type="ECO:0000313" key="10">
    <source>
        <dbReference type="EMBL" id="SAI72215.1"/>
    </source>
</evidence>
<keyword evidence="5 9" id="KW-0862">Zinc</keyword>
<dbReference type="GO" id="GO:0004061">
    <property type="term" value="F:arylformamidase activity"/>
    <property type="evidence" value="ECO:0007669"/>
    <property type="project" value="UniProtKB-UniRule"/>
</dbReference>
<comment type="catalytic activity">
    <reaction evidence="7 9">
        <text>N-formyl-L-kynurenine + H2O = L-kynurenine + formate + H(+)</text>
        <dbReference type="Rhea" id="RHEA:13009"/>
        <dbReference type="ChEBI" id="CHEBI:15377"/>
        <dbReference type="ChEBI" id="CHEBI:15378"/>
        <dbReference type="ChEBI" id="CHEBI:15740"/>
        <dbReference type="ChEBI" id="CHEBI:57959"/>
        <dbReference type="ChEBI" id="CHEBI:58629"/>
        <dbReference type="EC" id="3.5.1.9"/>
    </reaction>
</comment>
<feature type="binding site" evidence="9">
    <location>
        <position position="265"/>
    </location>
    <ligand>
        <name>Zn(2+)</name>
        <dbReference type="ChEBI" id="CHEBI:29105"/>
        <label>2</label>
    </ligand>
</feature>
<evidence type="ECO:0000256" key="5">
    <source>
        <dbReference type="ARBA" id="ARBA00022833"/>
    </source>
</evidence>
<evidence type="ECO:0000256" key="4">
    <source>
        <dbReference type="ARBA" id="ARBA00022801"/>
    </source>
</evidence>
<dbReference type="Proteomes" id="UP000076848">
    <property type="component" value="Unassembled WGS sequence"/>
</dbReference>
<dbReference type="InterPro" id="IPR037175">
    <property type="entry name" value="KFase_sf"/>
</dbReference>
<evidence type="ECO:0000256" key="1">
    <source>
        <dbReference type="ARBA" id="ARBA00002204"/>
    </source>
</evidence>
<dbReference type="EMBL" id="FKIF01000007">
    <property type="protein sequence ID" value="SAI72215.1"/>
    <property type="molecule type" value="Genomic_DNA"/>
</dbReference>
<feature type="binding site" evidence="9">
    <location>
        <position position="147"/>
    </location>
    <ligand>
        <name>Zn(2+)</name>
        <dbReference type="ChEBI" id="CHEBI:29105"/>
        <label>1</label>
    </ligand>
</feature>
<comment type="function">
    <text evidence="1 9">Catalyzes the hydrolysis of N-formyl-L-kynurenine to L-kynurenine, the second step in the kynurenine pathway of tryptophan degradation.</text>
</comment>
<evidence type="ECO:0000313" key="11">
    <source>
        <dbReference type="Proteomes" id="UP000076848"/>
    </source>
</evidence>
<dbReference type="GO" id="GO:0004328">
    <property type="term" value="F:formamidase activity"/>
    <property type="evidence" value="ECO:0007669"/>
    <property type="project" value="InterPro"/>
</dbReference>
<comment type="similarity">
    <text evidence="9">Belongs to the Cyclase 1 superfamily. KynB family.</text>
</comment>